<keyword evidence="1" id="KW-1133">Transmembrane helix</keyword>
<protein>
    <recommendedName>
        <fullName evidence="4">DoxX</fullName>
    </recommendedName>
</protein>
<dbReference type="EMBL" id="LT960614">
    <property type="protein sequence ID" value="SON56140.1"/>
    <property type="molecule type" value="Genomic_DNA"/>
</dbReference>
<dbReference type="Proteomes" id="UP000223606">
    <property type="component" value="Chromosome 1"/>
</dbReference>
<dbReference type="AlphaFoldDB" id="A0A2C9D7I1"/>
<evidence type="ECO:0000313" key="2">
    <source>
        <dbReference type="EMBL" id="SON56140.1"/>
    </source>
</evidence>
<feature type="transmembrane region" description="Helical" evidence="1">
    <location>
        <begin position="66"/>
        <end position="87"/>
    </location>
</feature>
<name>A0A2C9D7I1_9HYPH</name>
<keyword evidence="1" id="KW-0472">Membrane</keyword>
<dbReference type="InterPro" id="IPR046161">
    <property type="entry name" value="DUF6163"/>
</dbReference>
<organism evidence="2 3">
    <name type="scientific">Hartmannibacter diazotrophicus</name>
    <dbReference type="NCBI Taxonomy" id="1482074"/>
    <lineage>
        <taxon>Bacteria</taxon>
        <taxon>Pseudomonadati</taxon>
        <taxon>Pseudomonadota</taxon>
        <taxon>Alphaproteobacteria</taxon>
        <taxon>Hyphomicrobiales</taxon>
        <taxon>Pleomorphomonadaceae</taxon>
        <taxon>Hartmannibacter</taxon>
    </lineage>
</organism>
<evidence type="ECO:0000256" key="1">
    <source>
        <dbReference type="SAM" id="Phobius"/>
    </source>
</evidence>
<feature type="transmembrane region" description="Helical" evidence="1">
    <location>
        <begin position="120"/>
        <end position="137"/>
    </location>
</feature>
<dbReference type="Pfam" id="PF19660">
    <property type="entry name" value="DUF6163"/>
    <property type="match status" value="1"/>
</dbReference>
<feature type="transmembrane region" description="Helical" evidence="1">
    <location>
        <begin position="26"/>
        <end position="46"/>
    </location>
</feature>
<proteinExistence type="predicted"/>
<gene>
    <name evidence="2" type="ORF">HDIA_2599</name>
</gene>
<feature type="transmembrane region" description="Helical" evidence="1">
    <location>
        <begin position="94"/>
        <end position="114"/>
    </location>
</feature>
<keyword evidence="3" id="KW-1185">Reference proteome</keyword>
<accession>A0A2C9D7I1</accession>
<keyword evidence="1" id="KW-0812">Transmembrane</keyword>
<dbReference type="KEGG" id="hdi:HDIA_2599"/>
<sequence length="143" mass="15402">MRDDDTLPAAMTIDAEGQGGFNPRPVLVVFVRLLAVVFLIGGLYQWTIILGPLGSGPGLNDIPVEFRVAAIFFSVFDLVAAVGLWLLSSWGAVVWLIAALTEIALHTFFASIFGPAPVTVAFHAVSIVIYTTFTYLVERSSES</sequence>
<evidence type="ECO:0008006" key="4">
    <source>
        <dbReference type="Google" id="ProtNLM"/>
    </source>
</evidence>
<reference evidence="3" key="1">
    <citation type="submission" date="2017-09" db="EMBL/GenBank/DDBJ databases">
        <title>Genome sequence of Nannocystis excedens DSM 71.</title>
        <authorList>
            <person name="Blom J."/>
        </authorList>
    </citation>
    <scope>NUCLEOTIDE SEQUENCE [LARGE SCALE GENOMIC DNA]</scope>
    <source>
        <strain evidence="3">type strain: E19</strain>
    </source>
</reference>
<evidence type="ECO:0000313" key="3">
    <source>
        <dbReference type="Proteomes" id="UP000223606"/>
    </source>
</evidence>